<evidence type="ECO:0000256" key="2">
    <source>
        <dbReference type="ARBA" id="ARBA00022559"/>
    </source>
</evidence>
<dbReference type="GO" id="GO:0005777">
    <property type="term" value="C:peroxisome"/>
    <property type="evidence" value="ECO:0007669"/>
    <property type="project" value="TreeGrafter"/>
</dbReference>
<dbReference type="STRING" id="27334.A0A0A2IXQ4"/>
<keyword evidence="4 9" id="KW-0560">Oxidoreductase</keyword>
<dbReference type="InterPro" id="IPR013766">
    <property type="entry name" value="Thioredoxin_domain"/>
</dbReference>
<proteinExistence type="inferred from homology"/>
<dbReference type="EMBL" id="JQFZ01000325">
    <property type="protein sequence ID" value="KGO50721.1"/>
    <property type="molecule type" value="Genomic_DNA"/>
</dbReference>
<dbReference type="VEuPathDB" id="FungiDB:PEXP_070470"/>
<sequence length="169" mass="18250">MTTLKSGDSFPSDVIFNYIPWNEESGEITSCGIPINYNASEEWANKKVVLFSVPGAFTPTCSVSHVPGYIQNLPKLREKGVDIVAVVAFNDPFVMSAWGKANSVRGDDILFLSDPDAKFSKSIGWADEASGRTGRYAIVIDHGKVSYAQIETERGVVKKSGADAVLASL</sequence>
<dbReference type="AlphaFoldDB" id="A0A0A2IXQ4"/>
<evidence type="ECO:0000256" key="4">
    <source>
        <dbReference type="ARBA" id="ARBA00023002"/>
    </source>
</evidence>
<name>A0A0A2IXQ4_PENEN</name>
<evidence type="ECO:0000256" key="3">
    <source>
        <dbReference type="ARBA" id="ARBA00022862"/>
    </source>
</evidence>
<dbReference type="OrthoDB" id="195498at2759"/>
<accession>A0A0A2IXQ4</accession>
<dbReference type="InterPro" id="IPR036249">
    <property type="entry name" value="Thioredoxin-like_sf"/>
</dbReference>
<dbReference type="PANTHER" id="PTHR10430">
    <property type="entry name" value="PEROXIREDOXIN"/>
    <property type="match status" value="1"/>
</dbReference>
<dbReference type="GO" id="GO:0034599">
    <property type="term" value="P:cellular response to oxidative stress"/>
    <property type="evidence" value="ECO:0007669"/>
    <property type="project" value="InterPro"/>
</dbReference>
<dbReference type="HOGENOM" id="CLU_072440_1_1_1"/>
<keyword evidence="12" id="KW-1185">Reference proteome</keyword>
<evidence type="ECO:0000256" key="6">
    <source>
        <dbReference type="ARBA" id="ARBA00032824"/>
    </source>
</evidence>
<evidence type="ECO:0000313" key="12">
    <source>
        <dbReference type="Proteomes" id="UP000030143"/>
    </source>
</evidence>
<evidence type="ECO:0000256" key="8">
    <source>
        <dbReference type="PIRSR" id="PIRSR637944-1"/>
    </source>
</evidence>
<dbReference type="GO" id="GO:0045454">
    <property type="term" value="P:cell redox homeostasis"/>
    <property type="evidence" value="ECO:0007669"/>
    <property type="project" value="TreeGrafter"/>
</dbReference>
<keyword evidence="3 9" id="KW-0049">Antioxidant</keyword>
<dbReference type="SUPFAM" id="SSF52833">
    <property type="entry name" value="Thioredoxin-like"/>
    <property type="match status" value="1"/>
</dbReference>
<dbReference type="PhylomeDB" id="A0A0A2IXQ4"/>
<dbReference type="GeneID" id="27679050"/>
<keyword evidence="2 9" id="KW-0575">Peroxidase</keyword>
<comment type="similarity">
    <text evidence="1 9">Belongs to the peroxiredoxin family. Prx5 subfamily.</text>
</comment>
<dbReference type="RefSeq" id="XP_016593872.1">
    <property type="nucleotide sequence ID" value="XM_016743630.1"/>
</dbReference>
<evidence type="ECO:0000256" key="1">
    <source>
        <dbReference type="ARBA" id="ARBA00010505"/>
    </source>
</evidence>
<evidence type="ECO:0000259" key="10">
    <source>
        <dbReference type="PROSITE" id="PS51352"/>
    </source>
</evidence>
<dbReference type="Pfam" id="PF08534">
    <property type="entry name" value="Redoxin"/>
    <property type="match status" value="1"/>
</dbReference>
<feature type="active site" description="Cysteine sulfenic acid (-SOH) intermediate" evidence="8">
    <location>
        <position position="61"/>
    </location>
</feature>
<comment type="function">
    <text evidence="9">Thiol-specific peroxidase that catalyzes the reduction of hydrogen peroxide and organic hydroperoxides to water and alcohols, respectively. Plays a role in cell protection against oxidative stress by detoxifying peroxides.</text>
</comment>
<dbReference type="PROSITE" id="PS51352">
    <property type="entry name" value="THIOREDOXIN_2"/>
    <property type="match status" value="1"/>
</dbReference>
<reference evidence="11 12" key="1">
    <citation type="journal article" date="2015" name="Mol. Plant Microbe Interact.">
        <title>Genome, transcriptome, and functional analyses of Penicillium expansum provide new insights into secondary metabolism and pathogenicity.</title>
        <authorList>
            <person name="Ballester A.R."/>
            <person name="Marcet-Houben M."/>
            <person name="Levin E."/>
            <person name="Sela N."/>
            <person name="Selma-Lazaro C."/>
            <person name="Carmona L."/>
            <person name="Wisniewski M."/>
            <person name="Droby S."/>
            <person name="Gonzalez-Candelas L."/>
            <person name="Gabaldon T."/>
        </authorList>
    </citation>
    <scope>NUCLEOTIDE SEQUENCE [LARGE SCALE GENOMIC DNA]</scope>
    <source>
        <strain evidence="11 12">MD-8</strain>
    </source>
</reference>
<dbReference type="GO" id="GO:0005739">
    <property type="term" value="C:mitochondrion"/>
    <property type="evidence" value="ECO:0007669"/>
    <property type="project" value="TreeGrafter"/>
</dbReference>
<protein>
    <recommendedName>
        <fullName evidence="6">Thioredoxin peroxidase</fullName>
    </recommendedName>
    <alternativeName>
        <fullName evidence="7">Thioredoxin-dependent peroxiredoxin</fullName>
    </alternativeName>
</protein>
<comment type="caution">
    <text evidence="11">The sequence shown here is derived from an EMBL/GenBank/DDBJ whole genome shotgun (WGS) entry which is preliminary data.</text>
</comment>
<dbReference type="PANTHER" id="PTHR10430:SF16">
    <property type="entry name" value="PEROXIREDOXIN-5, MITOCHONDRIAL"/>
    <property type="match status" value="1"/>
</dbReference>
<dbReference type="Gene3D" id="3.40.30.10">
    <property type="entry name" value="Glutaredoxin"/>
    <property type="match status" value="1"/>
</dbReference>
<dbReference type="GO" id="GO:0008379">
    <property type="term" value="F:thioredoxin peroxidase activity"/>
    <property type="evidence" value="ECO:0007669"/>
    <property type="project" value="InterPro"/>
</dbReference>
<evidence type="ECO:0000256" key="9">
    <source>
        <dbReference type="RuleBase" id="RU366011"/>
    </source>
</evidence>
<dbReference type="InterPro" id="IPR037944">
    <property type="entry name" value="PRX5-like"/>
</dbReference>
<dbReference type="Proteomes" id="UP000030143">
    <property type="component" value="Unassembled WGS sequence"/>
</dbReference>
<dbReference type="CDD" id="cd03013">
    <property type="entry name" value="PRX5_like"/>
    <property type="match status" value="1"/>
</dbReference>
<dbReference type="GO" id="GO:0042744">
    <property type="term" value="P:hydrogen peroxide catabolic process"/>
    <property type="evidence" value="ECO:0007669"/>
    <property type="project" value="TreeGrafter"/>
</dbReference>
<organism evidence="11 12">
    <name type="scientific">Penicillium expansum</name>
    <name type="common">Blue mold rot fungus</name>
    <dbReference type="NCBI Taxonomy" id="27334"/>
    <lineage>
        <taxon>Eukaryota</taxon>
        <taxon>Fungi</taxon>
        <taxon>Dikarya</taxon>
        <taxon>Ascomycota</taxon>
        <taxon>Pezizomycotina</taxon>
        <taxon>Eurotiomycetes</taxon>
        <taxon>Eurotiomycetidae</taxon>
        <taxon>Eurotiales</taxon>
        <taxon>Aspergillaceae</taxon>
        <taxon>Penicillium</taxon>
    </lineage>
</organism>
<keyword evidence="5 9" id="KW-0676">Redox-active center</keyword>
<dbReference type="InterPro" id="IPR013740">
    <property type="entry name" value="Redoxin"/>
</dbReference>
<dbReference type="FunFam" id="3.40.30.10:FF:000020">
    <property type="entry name" value="Peroxiredoxin"/>
    <property type="match status" value="1"/>
</dbReference>
<gene>
    <name evidence="11" type="ORF">PEX2_063590</name>
</gene>
<evidence type="ECO:0000256" key="7">
    <source>
        <dbReference type="ARBA" id="ARBA00079296"/>
    </source>
</evidence>
<feature type="domain" description="Thioredoxin" evidence="10">
    <location>
        <begin position="4"/>
        <end position="169"/>
    </location>
</feature>
<evidence type="ECO:0000256" key="5">
    <source>
        <dbReference type="ARBA" id="ARBA00023284"/>
    </source>
</evidence>
<evidence type="ECO:0000313" key="11">
    <source>
        <dbReference type="EMBL" id="KGO50721.1"/>
    </source>
</evidence>